<accession>A0A1V1H1B5</accession>
<dbReference type="AlphaFoldDB" id="A0A1V1H1B5"/>
<keyword evidence="1" id="KW-0175">Coiled coil</keyword>
<dbReference type="EMBL" id="AP011475">
    <property type="protein sequence ID" value="BAX25152.1"/>
    <property type="molecule type" value="Genomic_DNA"/>
</dbReference>
<protein>
    <submittedName>
        <fullName evidence="2">Uncharacterized protein</fullName>
    </submittedName>
</protein>
<name>A0A1V1H1B5_9ORYZ</name>
<proteinExistence type="predicted"/>
<gene>
    <name evidence="2" type="primary">OG_ABa0185B04.33</name>
</gene>
<evidence type="ECO:0000313" key="2">
    <source>
        <dbReference type="EMBL" id="BAX25152.1"/>
    </source>
</evidence>
<organism evidence="2">
    <name type="scientific">Oryza meyeriana var. granulata</name>
    <dbReference type="NCBI Taxonomy" id="110450"/>
    <lineage>
        <taxon>Eukaryota</taxon>
        <taxon>Viridiplantae</taxon>
        <taxon>Streptophyta</taxon>
        <taxon>Embryophyta</taxon>
        <taxon>Tracheophyta</taxon>
        <taxon>Spermatophyta</taxon>
        <taxon>Magnoliopsida</taxon>
        <taxon>Liliopsida</taxon>
        <taxon>Poales</taxon>
        <taxon>Poaceae</taxon>
        <taxon>BOP clade</taxon>
        <taxon>Oryzoideae</taxon>
        <taxon>Oryzeae</taxon>
        <taxon>Oryzinae</taxon>
        <taxon>Oryza</taxon>
        <taxon>Oryza meyeriana</taxon>
    </lineage>
</organism>
<evidence type="ECO:0000256" key="1">
    <source>
        <dbReference type="SAM" id="Coils"/>
    </source>
</evidence>
<reference evidence="2" key="1">
    <citation type="submission" date="2009-05" db="EMBL/GenBank/DDBJ databases">
        <title>Oryza sativa Japonica Group genomic DNA, chromosome 6, BAC clone:KMK0024M20, cultivar:Khau Mac Kho.</title>
        <authorList>
            <person name="Matsumoto T."/>
            <person name="Wu J."/>
            <person name="Kanamori H."/>
        </authorList>
    </citation>
    <scope>NUCLEOTIDE SEQUENCE</scope>
    <source>
        <strain evidence="2">IRGC 102118</strain>
    </source>
</reference>
<feature type="coiled-coil region" evidence="1">
    <location>
        <begin position="12"/>
        <end position="39"/>
    </location>
</feature>
<sequence length="100" mass="11403">MAAAPQELQPKLDQLKKKEADLLVELEKVRKDLEATESQLIGLPQAIQDQKAKVVATVRQVIHRRKNLKTIPGSDEDDIRAINEIDQIRLHAIKTIQKFM</sequence>